<protein>
    <submittedName>
        <fullName evidence="1">Uncharacterized protein</fullName>
    </submittedName>
</protein>
<dbReference type="VEuPathDB" id="FungiDB:FUN_017290"/>
<dbReference type="Proteomes" id="UP000233469">
    <property type="component" value="Unassembled WGS sequence"/>
</dbReference>
<dbReference type="Gene3D" id="1.10.150.50">
    <property type="entry name" value="Transcription Factor, Ets-1"/>
    <property type="match status" value="1"/>
</dbReference>
<sequence>MSFNIASFSNKKLNGYLKMRSNNIDKYIDILTAQKVDGSVFFALKYKMLISYPLNFPVGPALKLIELIKEIQEDNKPYSFYICDYYNYLLDIALNHDRVLELYKKWRGIPYYILESANNSDILNELEKAIELYNVNIT</sequence>
<proteinExistence type="predicted"/>
<reference evidence="1 2" key="2">
    <citation type="submission" date="2017-10" db="EMBL/GenBank/DDBJ databases">
        <title>Extensive intraspecific genome diversity in a model arbuscular mycorrhizal fungus.</title>
        <authorList>
            <person name="Chen E.C.H."/>
            <person name="Morin E."/>
            <person name="Baudet D."/>
            <person name="Noel J."/>
            <person name="Ndikumana S."/>
            <person name="Charron P."/>
            <person name="St-Onge C."/>
            <person name="Giorgi J."/>
            <person name="Grigoriev I.V."/>
            <person name="Roux C."/>
            <person name="Martin F.M."/>
            <person name="Corradi N."/>
        </authorList>
    </citation>
    <scope>NUCLEOTIDE SEQUENCE [LARGE SCALE GENOMIC DNA]</scope>
    <source>
        <strain evidence="1 2">C2</strain>
    </source>
</reference>
<dbReference type="EMBL" id="LLXL01001972">
    <property type="protein sequence ID" value="PKK62259.1"/>
    <property type="molecule type" value="Genomic_DNA"/>
</dbReference>
<gene>
    <name evidence="1" type="ORF">RhiirC2_717833</name>
</gene>
<dbReference type="VEuPathDB" id="FungiDB:RhiirFUN_022608"/>
<dbReference type="AlphaFoldDB" id="A0A2N1MKU7"/>
<evidence type="ECO:0000313" key="2">
    <source>
        <dbReference type="Proteomes" id="UP000233469"/>
    </source>
</evidence>
<name>A0A2N1MKU7_9GLOM</name>
<evidence type="ECO:0000313" key="1">
    <source>
        <dbReference type="EMBL" id="PKK62259.1"/>
    </source>
</evidence>
<dbReference type="InterPro" id="IPR013761">
    <property type="entry name" value="SAM/pointed_sf"/>
</dbReference>
<organism evidence="1 2">
    <name type="scientific">Rhizophagus irregularis</name>
    <dbReference type="NCBI Taxonomy" id="588596"/>
    <lineage>
        <taxon>Eukaryota</taxon>
        <taxon>Fungi</taxon>
        <taxon>Fungi incertae sedis</taxon>
        <taxon>Mucoromycota</taxon>
        <taxon>Glomeromycotina</taxon>
        <taxon>Glomeromycetes</taxon>
        <taxon>Glomerales</taxon>
        <taxon>Glomeraceae</taxon>
        <taxon>Rhizophagus</taxon>
    </lineage>
</organism>
<reference evidence="1 2" key="1">
    <citation type="submission" date="2016-04" db="EMBL/GenBank/DDBJ databases">
        <title>Genome analyses suggest a sexual origin of heterokaryosis in a supposedly ancient asexual fungus.</title>
        <authorList>
            <person name="Ropars J."/>
            <person name="Sedzielewska K."/>
            <person name="Noel J."/>
            <person name="Charron P."/>
            <person name="Farinelli L."/>
            <person name="Marton T."/>
            <person name="Kruger M."/>
            <person name="Pelin A."/>
            <person name="Brachmann A."/>
            <person name="Corradi N."/>
        </authorList>
    </citation>
    <scope>NUCLEOTIDE SEQUENCE [LARGE SCALE GENOMIC DNA]</scope>
    <source>
        <strain evidence="1 2">C2</strain>
    </source>
</reference>
<accession>A0A2N1MKU7</accession>
<dbReference type="SUPFAM" id="SSF47769">
    <property type="entry name" value="SAM/Pointed domain"/>
    <property type="match status" value="1"/>
</dbReference>
<comment type="caution">
    <text evidence="1">The sequence shown here is derived from an EMBL/GenBank/DDBJ whole genome shotgun (WGS) entry which is preliminary data.</text>
</comment>